<feature type="compositionally biased region" description="Low complexity" evidence="1">
    <location>
        <begin position="344"/>
        <end position="357"/>
    </location>
</feature>
<dbReference type="EMBL" id="OA570295">
    <property type="protein sequence ID" value="CAD7203188.1"/>
    <property type="molecule type" value="Genomic_DNA"/>
</dbReference>
<gene>
    <name evidence="2" type="ORF">TDIB3V08_LOCUS9362</name>
</gene>
<sequence length="357" mass="39464">MGLRERAASAILVLFLSKSPWRSVREIPAKESLSVLLRRLPANLTTAMSLASNSRKLSGNSASSNQRLYWSYTIVGSDSSADQSAREHVSHGPPHDPIRTNPCQLTHVIGVIDKLPEPKRYLRDAENPVKFYSDREFIRRFRFSKDTVVNVIVPLLTGPNQNARSLPVPPLIKLRFSYGISFGEQTGKLLWSHNSGYPDLHTPLAHGLYNSDSRVLLDIAIGEPGTRNADAHSSVLDVELSLVSRRRASRNLAANVERRSGVSSWALYRRAWPSSSENKDHSRMGSIDKISSLQAGRLGLLLALWNSSEPDPDSEWARKGGPRPTKVVLFTGKHSPEDPSTMNLPLLPGLGGRSRSL</sequence>
<protein>
    <submittedName>
        <fullName evidence="2">Uncharacterized protein</fullName>
    </submittedName>
</protein>
<evidence type="ECO:0000256" key="1">
    <source>
        <dbReference type="SAM" id="MobiDB-lite"/>
    </source>
</evidence>
<evidence type="ECO:0000313" key="2">
    <source>
        <dbReference type="EMBL" id="CAD7203188.1"/>
    </source>
</evidence>
<organism evidence="2">
    <name type="scientific">Timema douglasi</name>
    <name type="common">Walking stick</name>
    <dbReference type="NCBI Taxonomy" id="61478"/>
    <lineage>
        <taxon>Eukaryota</taxon>
        <taxon>Metazoa</taxon>
        <taxon>Ecdysozoa</taxon>
        <taxon>Arthropoda</taxon>
        <taxon>Hexapoda</taxon>
        <taxon>Insecta</taxon>
        <taxon>Pterygota</taxon>
        <taxon>Neoptera</taxon>
        <taxon>Polyneoptera</taxon>
        <taxon>Phasmatodea</taxon>
        <taxon>Timematodea</taxon>
        <taxon>Timematoidea</taxon>
        <taxon>Timematidae</taxon>
        <taxon>Timema</taxon>
    </lineage>
</organism>
<feature type="region of interest" description="Disordered" evidence="1">
    <location>
        <begin position="82"/>
        <end position="101"/>
    </location>
</feature>
<proteinExistence type="predicted"/>
<reference evidence="2" key="1">
    <citation type="submission" date="2020-11" db="EMBL/GenBank/DDBJ databases">
        <authorList>
            <person name="Tran Van P."/>
        </authorList>
    </citation>
    <scope>NUCLEOTIDE SEQUENCE</scope>
</reference>
<dbReference type="AlphaFoldDB" id="A0A7R8VTE3"/>
<feature type="compositionally biased region" description="Basic and acidic residues" evidence="1">
    <location>
        <begin position="84"/>
        <end position="98"/>
    </location>
</feature>
<feature type="region of interest" description="Disordered" evidence="1">
    <location>
        <begin position="309"/>
        <end position="357"/>
    </location>
</feature>
<name>A0A7R8VTE3_TIMDO</name>
<accession>A0A7R8VTE3</accession>